<evidence type="ECO:0000256" key="1">
    <source>
        <dbReference type="ARBA" id="ARBA00011051"/>
    </source>
</evidence>
<evidence type="ECO:0000313" key="6">
    <source>
        <dbReference type="Proteomes" id="UP000006258"/>
    </source>
</evidence>
<dbReference type="Gene3D" id="3.10.180.10">
    <property type="entry name" value="2,3-Dihydroxybiphenyl 1,2-Dioxygenase, domain 1"/>
    <property type="match status" value="1"/>
</dbReference>
<keyword evidence="6" id="KW-1185">Reference proteome</keyword>
<comment type="similarity">
    <text evidence="1">Belongs to the bleomycin resistance protein family.</text>
</comment>
<dbReference type="HOGENOM" id="CLU_046006_15_4_10"/>
<evidence type="ECO:0000313" key="5">
    <source>
        <dbReference type="EMBL" id="EFK56536.1"/>
    </source>
</evidence>
<dbReference type="OrthoDB" id="66829at2"/>
<dbReference type="InterPro" id="IPR004360">
    <property type="entry name" value="Glyas_Fos-R_dOase_dom"/>
</dbReference>
<dbReference type="InterPro" id="IPR029068">
    <property type="entry name" value="Glyas_Bleomycin-R_OHBP_Dase"/>
</dbReference>
<dbReference type="GO" id="GO:0046677">
    <property type="term" value="P:response to antibiotic"/>
    <property type="evidence" value="ECO:0007669"/>
    <property type="project" value="UniProtKB-KW"/>
</dbReference>
<dbReference type="Pfam" id="PF00903">
    <property type="entry name" value="Glyoxalase"/>
    <property type="match status" value="1"/>
</dbReference>
<dbReference type="InterPro" id="IPR037523">
    <property type="entry name" value="VOC_core"/>
</dbReference>
<keyword evidence="3" id="KW-0046">Antibiotic resistance</keyword>
<dbReference type="eggNOG" id="COG0346">
    <property type="taxonomic scope" value="Bacteria"/>
</dbReference>
<dbReference type="CDD" id="cd08349">
    <property type="entry name" value="BLMA_like"/>
    <property type="match status" value="1"/>
</dbReference>
<dbReference type="GeneID" id="95431050"/>
<dbReference type="AlphaFoldDB" id="D7VRY5"/>
<dbReference type="PROSITE" id="PS51819">
    <property type="entry name" value="VOC"/>
    <property type="match status" value="1"/>
</dbReference>
<evidence type="ECO:0000256" key="3">
    <source>
        <dbReference type="ARBA" id="ARBA00023251"/>
    </source>
</evidence>
<comment type="caution">
    <text evidence="5">The sequence shown here is derived from an EMBL/GenBank/DDBJ whole genome shotgun (WGS) entry which is preliminary data.</text>
</comment>
<dbReference type="STRING" id="525373.HMPREF0766_13739"/>
<feature type="domain" description="VOC" evidence="4">
    <location>
        <begin position="3"/>
        <end position="115"/>
    </location>
</feature>
<name>D7VRY5_SPHSI</name>
<dbReference type="SUPFAM" id="SSF54593">
    <property type="entry name" value="Glyoxalase/Bleomycin resistance protein/Dihydroxybiphenyl dioxygenase"/>
    <property type="match status" value="1"/>
</dbReference>
<organism evidence="5 6">
    <name type="scientific">Sphingobacterium spiritivorum ATCC 33861</name>
    <dbReference type="NCBI Taxonomy" id="525373"/>
    <lineage>
        <taxon>Bacteria</taxon>
        <taxon>Pseudomonadati</taxon>
        <taxon>Bacteroidota</taxon>
        <taxon>Sphingobacteriia</taxon>
        <taxon>Sphingobacteriales</taxon>
        <taxon>Sphingobacteriaceae</taxon>
        <taxon>Sphingobacterium</taxon>
    </lineage>
</organism>
<gene>
    <name evidence="5" type="ORF">HMPREF0766_13739</name>
</gene>
<dbReference type="Proteomes" id="UP000006258">
    <property type="component" value="Unassembled WGS sequence"/>
</dbReference>
<proteinExistence type="inferred from homology"/>
<evidence type="ECO:0000259" key="4">
    <source>
        <dbReference type="PROSITE" id="PS51819"/>
    </source>
</evidence>
<dbReference type="RefSeq" id="WP_002995149.1">
    <property type="nucleotide sequence ID" value="NZ_GL379770.1"/>
</dbReference>
<dbReference type="InterPro" id="IPR000335">
    <property type="entry name" value="Bleomycin-R"/>
</dbReference>
<protein>
    <recommendedName>
        <fullName evidence="2">Bleomycin resistance protein</fullName>
    </recommendedName>
</protein>
<dbReference type="EMBL" id="ACHA02000012">
    <property type="protein sequence ID" value="EFK56536.1"/>
    <property type="molecule type" value="Genomic_DNA"/>
</dbReference>
<evidence type="ECO:0000256" key="2">
    <source>
        <dbReference type="ARBA" id="ARBA00021572"/>
    </source>
</evidence>
<sequence>MLTAIHPKLPMRDKAITLAFYTKELGFGLIGDYGDYIMIRKENIEIHFFLFRELDPLENYGQVYIRTDNIEECYQSFLDNNVSIHPNGPLEIKPWGQKEFSLLDPDHNLLTFGQGAV</sequence>
<reference evidence="5" key="1">
    <citation type="submission" date="2010-07" db="EMBL/GenBank/DDBJ databases">
        <authorList>
            <person name="Muzny D."/>
            <person name="Qin X."/>
            <person name="Buhay C."/>
            <person name="Dugan-Rocha S."/>
            <person name="Ding Y."/>
            <person name="Chen G."/>
            <person name="Hawes A."/>
            <person name="Holder M."/>
            <person name="Jhangiani S."/>
            <person name="Johnson A."/>
            <person name="Khan Z."/>
            <person name="Li Z."/>
            <person name="Liu W."/>
            <person name="Liu X."/>
            <person name="Perez L."/>
            <person name="Shen H."/>
            <person name="Wang Q."/>
            <person name="Watt J."/>
            <person name="Xi L."/>
            <person name="Xin Y."/>
            <person name="Zhou J."/>
            <person name="Deng J."/>
            <person name="Jiang H."/>
            <person name="Liu Y."/>
            <person name="Qu J."/>
            <person name="Song X.-Z."/>
            <person name="Zhang L."/>
            <person name="Villasana D."/>
            <person name="Johnson A."/>
            <person name="Liu J."/>
            <person name="Liyanage D."/>
            <person name="Lorensuhewa L."/>
            <person name="Robinson T."/>
            <person name="Song A."/>
            <person name="Song B.-B."/>
            <person name="Dinh H."/>
            <person name="Thornton R."/>
            <person name="Coyle M."/>
            <person name="Francisco L."/>
            <person name="Jackson L."/>
            <person name="Javaid M."/>
            <person name="Korchina V."/>
            <person name="Kovar C."/>
            <person name="Mata R."/>
            <person name="Mathew T."/>
            <person name="Ngo R."/>
            <person name="Nguyen L."/>
            <person name="Nguyen N."/>
            <person name="Okwuonu G."/>
            <person name="Ongeri F."/>
            <person name="Pham C."/>
            <person name="Simmons D."/>
            <person name="Wilczek-Boney K."/>
            <person name="Hale W."/>
            <person name="Jakkamsetti A."/>
            <person name="Pham P."/>
            <person name="Ruth R."/>
            <person name="San Lucas F."/>
            <person name="Warren J."/>
            <person name="Zhang J."/>
            <person name="Zhao Z."/>
            <person name="Zhou C."/>
            <person name="Zhu D."/>
            <person name="Lee S."/>
            <person name="Bess C."/>
            <person name="Blankenburg K."/>
            <person name="Forbes L."/>
            <person name="Fu Q."/>
            <person name="Gubbala S."/>
            <person name="Hirani K."/>
            <person name="Jayaseelan J.C."/>
            <person name="Lara F."/>
            <person name="Munidasa M."/>
            <person name="Palculict T."/>
            <person name="Patil S."/>
            <person name="Pu L.-L."/>
            <person name="Saada N."/>
            <person name="Tang L."/>
            <person name="Weissenberger G."/>
            <person name="Zhu Y."/>
            <person name="Hemphill L."/>
            <person name="Shang Y."/>
            <person name="Youmans B."/>
            <person name="Ayvaz T."/>
            <person name="Ross M."/>
            <person name="Santibanez J."/>
            <person name="Aqrawi P."/>
            <person name="Gross S."/>
            <person name="Joshi V."/>
            <person name="Fowler G."/>
            <person name="Nazareth L."/>
            <person name="Reid J."/>
            <person name="Worley K."/>
            <person name="Petrosino J."/>
            <person name="Highlander S."/>
            <person name="Gibbs R."/>
        </authorList>
    </citation>
    <scope>NUCLEOTIDE SEQUENCE [LARGE SCALE GENOMIC DNA]</scope>
    <source>
        <strain evidence="5">ATCC 33861</strain>
    </source>
</reference>
<accession>D7VRY5</accession>